<organism evidence="1 2">
    <name type="scientific">Polaribacter ponticola</name>
    <dbReference type="NCBI Taxonomy" id="2978475"/>
    <lineage>
        <taxon>Bacteria</taxon>
        <taxon>Pseudomonadati</taxon>
        <taxon>Bacteroidota</taxon>
        <taxon>Flavobacteriia</taxon>
        <taxon>Flavobacteriales</taxon>
        <taxon>Flavobacteriaceae</taxon>
    </lineage>
</organism>
<sequence>MICCSNTNTALFFSSIDEIPSQIWETLSCTKNIYFHPHFLKSLEKNHPEIIFSYIILVDEQQQPTAFASIKVIDFQLNSIKNDFEFLKILVENCMFSLIKNP</sequence>
<accession>A0ABT5SAK1</accession>
<keyword evidence="2" id="KW-1185">Reference proteome</keyword>
<proteinExistence type="predicted"/>
<dbReference type="Proteomes" id="UP001151478">
    <property type="component" value="Unassembled WGS sequence"/>
</dbReference>
<evidence type="ECO:0000313" key="1">
    <source>
        <dbReference type="EMBL" id="MDD7915149.1"/>
    </source>
</evidence>
<comment type="caution">
    <text evidence="1">The sequence shown here is derived from an EMBL/GenBank/DDBJ whole genome shotgun (WGS) entry which is preliminary data.</text>
</comment>
<protein>
    <recommendedName>
        <fullName evidence="3">GNAT family N-acetyltransferase</fullName>
    </recommendedName>
</protein>
<evidence type="ECO:0000313" key="2">
    <source>
        <dbReference type="Proteomes" id="UP001151478"/>
    </source>
</evidence>
<gene>
    <name evidence="1" type="ORF">N5A56_012330</name>
</gene>
<reference evidence="1" key="1">
    <citation type="submission" date="2023-02" db="EMBL/GenBank/DDBJ databases">
        <title>Polaribacter ponticola sp. nov., isolated from seawater.</title>
        <authorList>
            <person name="Baek J.H."/>
            <person name="Kim J.M."/>
            <person name="Choi D.G."/>
            <person name="Jeon C.O."/>
        </authorList>
    </citation>
    <scope>NUCLEOTIDE SEQUENCE</scope>
    <source>
        <strain evidence="1">MSW5</strain>
    </source>
</reference>
<evidence type="ECO:0008006" key="3">
    <source>
        <dbReference type="Google" id="ProtNLM"/>
    </source>
</evidence>
<dbReference type="RefSeq" id="WP_274270446.1">
    <property type="nucleotide sequence ID" value="NZ_JAOSLC020000003.1"/>
</dbReference>
<name>A0ABT5SAK1_9FLAO</name>
<dbReference type="EMBL" id="JAOSLC020000003">
    <property type="protein sequence ID" value="MDD7915149.1"/>
    <property type="molecule type" value="Genomic_DNA"/>
</dbReference>